<proteinExistence type="predicted"/>
<protein>
    <submittedName>
        <fullName evidence="1">Uncharacterized protein</fullName>
    </submittedName>
</protein>
<feature type="non-terminal residue" evidence="1">
    <location>
        <position position="1"/>
    </location>
</feature>
<dbReference type="AlphaFoldDB" id="X1KGM8"/>
<dbReference type="EMBL" id="BARV01005961">
    <property type="protein sequence ID" value="GAI05828.1"/>
    <property type="molecule type" value="Genomic_DNA"/>
</dbReference>
<name>X1KGM8_9ZZZZ</name>
<evidence type="ECO:0000313" key="1">
    <source>
        <dbReference type="EMBL" id="GAI05828.1"/>
    </source>
</evidence>
<gene>
    <name evidence="1" type="ORF">S06H3_12147</name>
</gene>
<organism evidence="1">
    <name type="scientific">marine sediment metagenome</name>
    <dbReference type="NCBI Taxonomy" id="412755"/>
    <lineage>
        <taxon>unclassified sequences</taxon>
        <taxon>metagenomes</taxon>
        <taxon>ecological metagenomes</taxon>
    </lineage>
</organism>
<sequence>IESMCFLGIFSWYGKHVIEGCADIVTPQIKQAAGAITGRATNYTIEKIVSSPQSQLQATAGKRATVNIEISIAIIKLGFLRVTNNPDR</sequence>
<reference evidence="1" key="1">
    <citation type="journal article" date="2014" name="Front. Microbiol.">
        <title>High frequency of phylogenetically diverse reductive dehalogenase-homologous genes in deep subseafloor sedimentary metagenomes.</title>
        <authorList>
            <person name="Kawai M."/>
            <person name="Futagami T."/>
            <person name="Toyoda A."/>
            <person name="Takaki Y."/>
            <person name="Nishi S."/>
            <person name="Hori S."/>
            <person name="Arai W."/>
            <person name="Tsubouchi T."/>
            <person name="Morono Y."/>
            <person name="Uchiyama I."/>
            <person name="Ito T."/>
            <person name="Fujiyama A."/>
            <person name="Inagaki F."/>
            <person name="Takami H."/>
        </authorList>
    </citation>
    <scope>NUCLEOTIDE SEQUENCE</scope>
    <source>
        <strain evidence="1">Expedition CK06-06</strain>
    </source>
</reference>
<accession>X1KGM8</accession>
<comment type="caution">
    <text evidence="1">The sequence shown here is derived from an EMBL/GenBank/DDBJ whole genome shotgun (WGS) entry which is preliminary data.</text>
</comment>